<dbReference type="InterPro" id="IPR029787">
    <property type="entry name" value="Nucleotide_cyclase"/>
</dbReference>
<accession>A0A0A0BXI6</accession>
<dbReference type="InterPro" id="IPR000160">
    <property type="entry name" value="GGDEF_dom"/>
</dbReference>
<dbReference type="AlphaFoldDB" id="A0A0A0BXI6"/>
<dbReference type="PANTHER" id="PTHR44757:SF2">
    <property type="entry name" value="BIOFILM ARCHITECTURE MAINTENANCE PROTEIN MBAA"/>
    <property type="match status" value="1"/>
</dbReference>
<dbReference type="NCBIfam" id="TIGR00254">
    <property type="entry name" value="GGDEF"/>
    <property type="match status" value="1"/>
</dbReference>
<feature type="transmembrane region" description="Helical" evidence="1">
    <location>
        <begin position="207"/>
        <end position="223"/>
    </location>
</feature>
<feature type="transmembrane region" description="Helical" evidence="1">
    <location>
        <begin position="21"/>
        <end position="43"/>
    </location>
</feature>
<name>A0A0A0BXI6_9CELL</name>
<dbReference type="InterPro" id="IPR052155">
    <property type="entry name" value="Biofilm_reg_signaling"/>
</dbReference>
<feature type="transmembrane region" description="Helical" evidence="1">
    <location>
        <begin position="277"/>
        <end position="297"/>
    </location>
</feature>
<organism evidence="3 4">
    <name type="scientific">Cellulomonas bogoriensis 69B4 = DSM 16987</name>
    <dbReference type="NCBI Taxonomy" id="1386082"/>
    <lineage>
        <taxon>Bacteria</taxon>
        <taxon>Bacillati</taxon>
        <taxon>Actinomycetota</taxon>
        <taxon>Actinomycetes</taxon>
        <taxon>Micrococcales</taxon>
        <taxon>Cellulomonadaceae</taxon>
        <taxon>Cellulomonas</taxon>
    </lineage>
</organism>
<dbReference type="Pfam" id="PF00990">
    <property type="entry name" value="GGDEF"/>
    <property type="match status" value="1"/>
</dbReference>
<dbReference type="SMART" id="SM00267">
    <property type="entry name" value="GGDEF"/>
    <property type="match status" value="1"/>
</dbReference>
<dbReference type="Gene3D" id="3.30.70.270">
    <property type="match status" value="1"/>
</dbReference>
<reference evidence="3 4" key="1">
    <citation type="submission" date="2013-08" db="EMBL/GenBank/DDBJ databases">
        <title>Genome sequencing of Cellulomonas bogoriensis 69B4.</title>
        <authorList>
            <person name="Chen F."/>
            <person name="Li Y."/>
            <person name="Wang G."/>
        </authorList>
    </citation>
    <scope>NUCLEOTIDE SEQUENCE [LARGE SCALE GENOMIC DNA]</scope>
    <source>
        <strain evidence="3 4">69B4</strain>
    </source>
</reference>
<dbReference type="PROSITE" id="PS50887">
    <property type="entry name" value="GGDEF"/>
    <property type="match status" value="1"/>
</dbReference>
<feature type="transmembrane region" description="Helical" evidence="1">
    <location>
        <begin position="303"/>
        <end position="321"/>
    </location>
</feature>
<dbReference type="OrthoDB" id="3278283at2"/>
<dbReference type="RefSeq" id="WP_035059955.1">
    <property type="nucleotide sequence ID" value="NZ_AXCZ01000066.1"/>
</dbReference>
<proteinExistence type="predicted"/>
<comment type="caution">
    <text evidence="3">The sequence shown here is derived from an EMBL/GenBank/DDBJ whole genome shotgun (WGS) entry which is preliminary data.</text>
</comment>
<protein>
    <recommendedName>
        <fullName evidence="2">GGDEF domain-containing protein</fullName>
    </recommendedName>
</protein>
<keyword evidence="1" id="KW-0812">Transmembrane</keyword>
<dbReference type="Proteomes" id="UP000054314">
    <property type="component" value="Unassembled WGS sequence"/>
</dbReference>
<evidence type="ECO:0000313" key="3">
    <source>
        <dbReference type="EMBL" id="KGM13113.1"/>
    </source>
</evidence>
<feature type="transmembrane region" description="Helical" evidence="1">
    <location>
        <begin position="49"/>
        <end position="70"/>
    </location>
</feature>
<dbReference type="SUPFAM" id="SSF55073">
    <property type="entry name" value="Nucleotide cyclase"/>
    <property type="match status" value="1"/>
</dbReference>
<evidence type="ECO:0000259" key="2">
    <source>
        <dbReference type="PROSITE" id="PS50887"/>
    </source>
</evidence>
<dbReference type="InterPro" id="IPR043128">
    <property type="entry name" value="Rev_trsase/Diguanyl_cyclase"/>
</dbReference>
<feature type="transmembrane region" description="Helical" evidence="1">
    <location>
        <begin position="111"/>
        <end position="132"/>
    </location>
</feature>
<feature type="transmembrane region" description="Helical" evidence="1">
    <location>
        <begin position="182"/>
        <end position="200"/>
    </location>
</feature>
<feature type="transmembrane region" description="Helical" evidence="1">
    <location>
        <begin position="82"/>
        <end position="99"/>
    </location>
</feature>
<dbReference type="CDD" id="cd01949">
    <property type="entry name" value="GGDEF"/>
    <property type="match status" value="1"/>
</dbReference>
<feature type="transmembrane region" description="Helical" evidence="1">
    <location>
        <begin position="235"/>
        <end position="256"/>
    </location>
</feature>
<feature type="domain" description="GGDEF" evidence="2">
    <location>
        <begin position="370"/>
        <end position="501"/>
    </location>
</feature>
<keyword evidence="1" id="KW-0472">Membrane</keyword>
<keyword evidence="4" id="KW-1185">Reference proteome</keyword>
<evidence type="ECO:0000256" key="1">
    <source>
        <dbReference type="SAM" id="Phobius"/>
    </source>
</evidence>
<dbReference type="PANTHER" id="PTHR44757">
    <property type="entry name" value="DIGUANYLATE CYCLASE DGCP"/>
    <property type="match status" value="1"/>
</dbReference>
<gene>
    <name evidence="3" type="ORF">N869_16190</name>
</gene>
<feature type="transmembrane region" description="Helical" evidence="1">
    <location>
        <begin position="144"/>
        <end position="162"/>
    </location>
</feature>
<dbReference type="EMBL" id="AXCZ01000066">
    <property type="protein sequence ID" value="KGM13113.1"/>
    <property type="molecule type" value="Genomic_DNA"/>
</dbReference>
<evidence type="ECO:0000313" key="4">
    <source>
        <dbReference type="Proteomes" id="UP000054314"/>
    </source>
</evidence>
<sequence>MSNSAPRDPAHPRPPDRGRPLLSAQATHLGFVALAGTLLVALLSTEGQARDWVVTASGVPPAIAVALALHRRYVQDRRPWQTLLSGLVVLNVYNVWWMVEHYAPTPPPNPGLVVTVGLPIGYLLLLAGTIMLIRRPLRQDAGAAVDAAILGLSIAFLLWVAILEPQMGRDVPLADRMRTMLILVAISAIAGALGRAAVVLPTRRPTLIYMITTVVAILGGTVVRELTTTTTQPGGVWWVGAFWIVAFTAGTAAALHPSAELPIIRYPRARVLSPRRLLALSLALALSPLLLAADLVTDMGTDLRLVVAANLGIVGLVVLRLSQMADRQMYAEDRLAYLAQHDDLTGLANRSTAQERVHRCLGRVAYGVTPGAVITYLDLDGLARINVEHGHEAGDALLLKVTERICDTVRDGDVVGRVGSDEFVLIQEGEPDAVTDGPLRAVLDALDAPFDLDGTPVSIGVAHGSMQVHRGRHLTAETVLREAEAFLIADKHRRRAAARDRELEG</sequence>
<keyword evidence="1" id="KW-1133">Transmembrane helix</keyword>